<evidence type="ECO:0000256" key="11">
    <source>
        <dbReference type="RuleBase" id="RU363112"/>
    </source>
</evidence>
<dbReference type="PANTHER" id="PTHR12468">
    <property type="entry name" value="GPI MANNOSYLTRANSFERASE 2"/>
    <property type="match status" value="1"/>
</dbReference>
<keyword evidence="12" id="KW-1185">Reference proteome</keyword>
<evidence type="ECO:0000256" key="4">
    <source>
        <dbReference type="ARBA" id="ARBA00022502"/>
    </source>
</evidence>
<comment type="pathway">
    <text evidence="2 11">Glycolipid biosynthesis; glycosylphosphatidylinositol-anchor biosynthesis.</text>
</comment>
<dbReference type="RefSeq" id="XP_013773547.1">
    <property type="nucleotide sequence ID" value="XM_013918093.2"/>
</dbReference>
<keyword evidence="4 11" id="KW-0337">GPI-anchor biosynthesis</keyword>
<comment type="function">
    <text evidence="11">Mannosyltransferase involved in glycosylphosphatidylinositol-anchor biosynthesis.</text>
</comment>
<evidence type="ECO:0000256" key="10">
    <source>
        <dbReference type="ARBA" id="ARBA00023136"/>
    </source>
</evidence>
<feature type="transmembrane region" description="Helical" evidence="11">
    <location>
        <begin position="363"/>
        <end position="382"/>
    </location>
</feature>
<dbReference type="Proteomes" id="UP000694941">
    <property type="component" value="Unplaced"/>
</dbReference>
<dbReference type="Pfam" id="PF04188">
    <property type="entry name" value="Mannosyl_trans2"/>
    <property type="match status" value="1"/>
</dbReference>
<protein>
    <recommendedName>
        <fullName evidence="11">GPI mannosyltransferase 2</fullName>
        <ecNumber evidence="11">2.4.1.-</ecNumber>
    </recommendedName>
</protein>
<keyword evidence="9 11" id="KW-1133">Transmembrane helix</keyword>
<evidence type="ECO:0000313" key="13">
    <source>
        <dbReference type="RefSeq" id="XP_013773547.1"/>
    </source>
</evidence>
<dbReference type="PANTHER" id="PTHR12468:SF2">
    <property type="entry name" value="GPI MANNOSYLTRANSFERASE 2"/>
    <property type="match status" value="1"/>
</dbReference>
<evidence type="ECO:0000256" key="3">
    <source>
        <dbReference type="ARBA" id="ARBA00008698"/>
    </source>
</evidence>
<evidence type="ECO:0000256" key="2">
    <source>
        <dbReference type="ARBA" id="ARBA00004687"/>
    </source>
</evidence>
<keyword evidence="10 11" id="KW-0472">Membrane</keyword>
<evidence type="ECO:0000256" key="7">
    <source>
        <dbReference type="ARBA" id="ARBA00022692"/>
    </source>
</evidence>
<feature type="transmembrane region" description="Helical" evidence="11">
    <location>
        <begin position="112"/>
        <end position="133"/>
    </location>
</feature>
<comment type="subcellular location">
    <subcellularLocation>
        <location evidence="1 11">Endoplasmic reticulum membrane</location>
        <topology evidence="1 11">Multi-pass membrane protein</topology>
    </subcellularLocation>
</comment>
<keyword evidence="8 11" id="KW-0256">Endoplasmic reticulum</keyword>
<keyword evidence="5 11" id="KW-0328">Glycosyltransferase</keyword>
<evidence type="ECO:0000256" key="1">
    <source>
        <dbReference type="ARBA" id="ARBA00004477"/>
    </source>
</evidence>
<keyword evidence="6 11" id="KW-0808">Transferase</keyword>
<feature type="transmembrane region" description="Helical" evidence="11">
    <location>
        <begin position="511"/>
        <end position="531"/>
    </location>
</feature>
<dbReference type="GeneID" id="106458575"/>
<comment type="caution">
    <text evidence="11">Lacks conserved residue(s) required for the propagation of feature annotation.</text>
</comment>
<evidence type="ECO:0000256" key="9">
    <source>
        <dbReference type="ARBA" id="ARBA00022989"/>
    </source>
</evidence>
<keyword evidence="7 11" id="KW-0812">Transmembrane</keyword>
<accession>A0ABM1B2M5</accession>
<evidence type="ECO:0000256" key="5">
    <source>
        <dbReference type="ARBA" id="ARBA00022676"/>
    </source>
</evidence>
<feature type="transmembrane region" description="Helical" evidence="11">
    <location>
        <begin position="267"/>
        <end position="295"/>
    </location>
</feature>
<proteinExistence type="inferred from homology"/>
<comment type="similarity">
    <text evidence="3 11">Belongs to the PIGV family.</text>
</comment>
<dbReference type="InterPro" id="IPR007315">
    <property type="entry name" value="PIG-V/Gpi18"/>
</dbReference>
<evidence type="ECO:0000313" key="12">
    <source>
        <dbReference type="Proteomes" id="UP000694941"/>
    </source>
</evidence>
<feature type="transmembrane region" description="Helical" evidence="11">
    <location>
        <begin position="139"/>
        <end position="163"/>
    </location>
</feature>
<gene>
    <name evidence="13" type="primary">LOC106458575</name>
</gene>
<evidence type="ECO:0000256" key="8">
    <source>
        <dbReference type="ARBA" id="ARBA00022824"/>
    </source>
</evidence>
<name>A0ABM1B2M5_LIMPO</name>
<sequence length="534" mass="61833">MVFVSNILKCNNNLINVIDDLSYVLWAESEGLKIDSEELKSLDYVHTNYFILLQCIFNLLPDLESDVFHSVGHDDVTSGDKIISFLLGGFRRWDAQYFIHVAQYGYTYENTLVFFPLFPFLTHYLSKLLWYLLSTLFSFHSVILLVGVLLNFTCFILAATVLYRLGNLVLHDREVSWISACMFCLNPASVFFSALYSESLFCLLTLCGLVYVERKMMYTACIFFGLSAITRSNGLISSGFVLYAETKTILGLLQLSRVKSLVWKMKCLFNWVMSVSLKLVICFLPFVMFQLYIWFSFCVSNDFEHSWPVSVIDIARTKGYKIPKKEGSDWCFHSVPLSYSHVQSSHWDVGFLRYYQMKQIPNFLLAGPIVMLIIYSAIQYFVKNKDFCMHLGLNSLKFRKDFKTKEYVFDSAQCFVYMVHATALTTFCLFCIHVQVTTRIVASSCPILYWVVASHLVENKLTRAIHEKLSQEVSHKNLDHCALVECSSYTVIGFFTFLKEQFKNSNALNRLLTLYFVTYFLLGTMLHVNYYPWT</sequence>
<evidence type="ECO:0000256" key="6">
    <source>
        <dbReference type="ARBA" id="ARBA00022679"/>
    </source>
</evidence>
<reference evidence="13" key="1">
    <citation type="submission" date="2025-08" db="UniProtKB">
        <authorList>
            <consortium name="RefSeq"/>
        </authorList>
    </citation>
    <scope>IDENTIFICATION</scope>
    <source>
        <tissue evidence="13">Muscle</tissue>
    </source>
</reference>
<organism evidence="12 13">
    <name type="scientific">Limulus polyphemus</name>
    <name type="common">Atlantic horseshoe crab</name>
    <dbReference type="NCBI Taxonomy" id="6850"/>
    <lineage>
        <taxon>Eukaryota</taxon>
        <taxon>Metazoa</taxon>
        <taxon>Ecdysozoa</taxon>
        <taxon>Arthropoda</taxon>
        <taxon>Chelicerata</taxon>
        <taxon>Merostomata</taxon>
        <taxon>Xiphosura</taxon>
        <taxon>Limulidae</taxon>
        <taxon>Limulus</taxon>
    </lineage>
</organism>
<dbReference type="EC" id="2.4.1.-" evidence="11"/>